<dbReference type="Gene3D" id="3.40.1740.10">
    <property type="entry name" value="VC0467-like"/>
    <property type="match status" value="1"/>
</dbReference>
<dbReference type="SUPFAM" id="SSF143456">
    <property type="entry name" value="VC0467-like"/>
    <property type="match status" value="1"/>
</dbReference>
<dbReference type="STRING" id="667015.Bacsa_1029"/>
<evidence type="ECO:0000256" key="1">
    <source>
        <dbReference type="ARBA" id="ARBA00009600"/>
    </source>
</evidence>
<evidence type="ECO:0000313" key="3">
    <source>
        <dbReference type="Proteomes" id="UP000007486"/>
    </source>
</evidence>
<dbReference type="AlphaFoldDB" id="F0R4Q4"/>
<gene>
    <name evidence="2" type="ordered locus">Bacsa_1029</name>
</gene>
<protein>
    <submittedName>
        <fullName evidence="2">Uncharacterized protein</fullName>
    </submittedName>
</protein>
<keyword evidence="3" id="KW-1185">Reference proteome</keyword>
<comment type="similarity">
    <text evidence="1">Belongs to the UPF0301 (AlgH) family.</text>
</comment>
<dbReference type="eggNOG" id="COG1678">
    <property type="taxonomic scope" value="Bacteria"/>
</dbReference>
<accession>F0R4Q4</accession>
<dbReference type="RefSeq" id="WP_013617066.1">
    <property type="nucleotide sequence ID" value="NC_015164.1"/>
</dbReference>
<dbReference type="EMBL" id="CP002530">
    <property type="protein sequence ID" value="ADY35618.1"/>
    <property type="molecule type" value="Genomic_DNA"/>
</dbReference>
<organism evidence="2 3">
    <name type="scientific">Phocaeicola salanitronis (strain DSM 18170 / JCM 13657 / CCUG 60908 / BL78)</name>
    <name type="common">Bacteroides salanitronis</name>
    <dbReference type="NCBI Taxonomy" id="667015"/>
    <lineage>
        <taxon>Bacteria</taxon>
        <taxon>Pseudomonadati</taxon>
        <taxon>Bacteroidota</taxon>
        <taxon>Bacteroidia</taxon>
        <taxon>Bacteroidales</taxon>
        <taxon>Bacteroidaceae</taxon>
        <taxon>Phocaeicola</taxon>
    </lineage>
</organism>
<reference evidence="2 3" key="1">
    <citation type="journal article" date="2011" name="Stand. Genomic Sci.">
        <title>Complete genome sequence of Bacteroides salanitronis type strain (BL78).</title>
        <authorList>
            <person name="Gronow S."/>
            <person name="Held B."/>
            <person name="Lucas S."/>
            <person name="Lapidus A."/>
            <person name="Del Rio T.G."/>
            <person name="Nolan M."/>
            <person name="Tice H."/>
            <person name="Deshpande S."/>
            <person name="Cheng J.F."/>
            <person name="Pitluck S."/>
            <person name="Liolios K."/>
            <person name="Pagani I."/>
            <person name="Ivanova N."/>
            <person name="Mavromatis K."/>
            <person name="Pati A."/>
            <person name="Tapia R."/>
            <person name="Han C."/>
            <person name="Goodwin L."/>
            <person name="Chen A."/>
            <person name="Palaniappan K."/>
            <person name="Land M."/>
            <person name="Hauser L."/>
            <person name="Chang Y.J."/>
            <person name="Jeffries C.D."/>
            <person name="Brambilla E.M."/>
            <person name="Rohde M."/>
            <person name="Goker M."/>
            <person name="Detter J.C."/>
            <person name="Woyke T."/>
            <person name="Bristow J."/>
            <person name="Markowitz V."/>
            <person name="Hugenholtz P."/>
            <person name="Kyrpides N.C."/>
            <person name="Klenk H.P."/>
            <person name="Eisen J.A."/>
        </authorList>
    </citation>
    <scope>NUCLEOTIDE SEQUENCE [LARGE SCALE GENOMIC DNA]</scope>
    <source>
        <strain evidence="2 3">DSM 18170</strain>
    </source>
</reference>
<dbReference type="HOGENOM" id="CLU_057596_2_1_10"/>
<dbReference type="InterPro" id="IPR003774">
    <property type="entry name" value="AlgH-like"/>
</dbReference>
<sequence length="196" mass="22402">MDMRIFQVHSNKALPHAGSILIASPLLYDYHFARSVILMVTHNIEGSMGIVMNKNFRYHVSLNQLVPRLASMPVIPVFKGGPVDRDTIFFLHVLGNLEGALNLGNGLYLNGDFTALQQYILNGNPIEGYVRFFSGYAGWAYKQLEKEIDDDSWMVGETDKCHLLDENYRDLWFNSMNDLGNPYRLWATYPQYPSCN</sequence>
<evidence type="ECO:0000313" key="2">
    <source>
        <dbReference type="EMBL" id="ADY35618.1"/>
    </source>
</evidence>
<dbReference type="Pfam" id="PF02622">
    <property type="entry name" value="DUF179"/>
    <property type="match status" value="1"/>
</dbReference>
<dbReference type="GO" id="GO:0005829">
    <property type="term" value="C:cytosol"/>
    <property type="evidence" value="ECO:0007669"/>
    <property type="project" value="TreeGrafter"/>
</dbReference>
<dbReference type="OrthoDB" id="9807486at2"/>
<dbReference type="Proteomes" id="UP000007486">
    <property type="component" value="Chromosome"/>
</dbReference>
<dbReference type="KEGG" id="bsa:Bacsa_1029"/>
<proteinExistence type="inferred from homology"/>
<name>F0R4Q4_PHOSB</name>
<dbReference type="PANTHER" id="PTHR30327:SF1">
    <property type="entry name" value="UPF0301 PROTEIN YQGE"/>
    <property type="match status" value="1"/>
</dbReference>
<dbReference type="PANTHER" id="PTHR30327">
    <property type="entry name" value="UNCHARACTERIZED PROTEIN YQGE"/>
    <property type="match status" value="1"/>
</dbReference>